<feature type="region of interest" description="Disordered" evidence="1">
    <location>
        <begin position="1"/>
        <end position="57"/>
    </location>
</feature>
<dbReference type="AlphaFoldDB" id="A0A3P7IM69"/>
<keyword evidence="3" id="KW-1185">Reference proteome</keyword>
<evidence type="ECO:0000313" key="3">
    <source>
        <dbReference type="Proteomes" id="UP000270094"/>
    </source>
</evidence>
<proteinExistence type="predicted"/>
<organism evidence="2 3">
    <name type="scientific">Strongylus vulgaris</name>
    <name type="common">Blood worm</name>
    <dbReference type="NCBI Taxonomy" id="40348"/>
    <lineage>
        <taxon>Eukaryota</taxon>
        <taxon>Metazoa</taxon>
        <taxon>Ecdysozoa</taxon>
        <taxon>Nematoda</taxon>
        <taxon>Chromadorea</taxon>
        <taxon>Rhabditida</taxon>
        <taxon>Rhabditina</taxon>
        <taxon>Rhabditomorpha</taxon>
        <taxon>Strongyloidea</taxon>
        <taxon>Strongylidae</taxon>
        <taxon>Strongylus</taxon>
    </lineage>
</organism>
<feature type="compositionally biased region" description="Polar residues" evidence="1">
    <location>
        <begin position="23"/>
        <end position="41"/>
    </location>
</feature>
<evidence type="ECO:0000256" key="1">
    <source>
        <dbReference type="SAM" id="MobiDB-lite"/>
    </source>
</evidence>
<accession>A0A3P7IM69</accession>
<protein>
    <submittedName>
        <fullName evidence="2">Uncharacterized protein</fullName>
    </submittedName>
</protein>
<name>A0A3P7IM69_STRVU</name>
<feature type="compositionally biased region" description="Basic and acidic residues" evidence="1">
    <location>
        <begin position="42"/>
        <end position="57"/>
    </location>
</feature>
<sequence length="57" mass="6033">MQNELGDPTISPGATPHVGQHVTVPSQPMSGPLSQTPSTSKVEPEQPDPNRARKVCD</sequence>
<evidence type="ECO:0000313" key="2">
    <source>
        <dbReference type="EMBL" id="VDM74060.1"/>
    </source>
</evidence>
<reference evidence="2 3" key="1">
    <citation type="submission" date="2018-11" db="EMBL/GenBank/DDBJ databases">
        <authorList>
            <consortium name="Pathogen Informatics"/>
        </authorList>
    </citation>
    <scope>NUCLEOTIDE SEQUENCE [LARGE SCALE GENOMIC DNA]</scope>
</reference>
<dbReference type="EMBL" id="UYYB01033942">
    <property type="protein sequence ID" value="VDM74060.1"/>
    <property type="molecule type" value="Genomic_DNA"/>
</dbReference>
<dbReference type="Proteomes" id="UP000270094">
    <property type="component" value="Unassembled WGS sequence"/>
</dbReference>
<dbReference type="OrthoDB" id="10021571at2759"/>
<gene>
    <name evidence="2" type="ORF">SVUK_LOCUS9058</name>
</gene>